<sequence length="40" mass="4784">MSQDIYNLVFMDIDILELFAISIFAYTIHKWKEEFLNASI</sequence>
<accession>A0ABN7XBT0</accession>
<gene>
    <name evidence="2" type="ORF">GMARGA_LOCUS41485</name>
</gene>
<evidence type="ECO:0000313" key="3">
    <source>
        <dbReference type="Proteomes" id="UP000789901"/>
    </source>
</evidence>
<proteinExistence type="predicted"/>
<name>A0ABN7XBT0_GIGMA</name>
<dbReference type="EMBL" id="CAJVQB010114860">
    <property type="protein sequence ID" value="CAG8852664.1"/>
    <property type="molecule type" value="Genomic_DNA"/>
</dbReference>
<evidence type="ECO:0000256" key="1">
    <source>
        <dbReference type="SAM" id="Phobius"/>
    </source>
</evidence>
<keyword evidence="1" id="KW-0812">Transmembrane</keyword>
<protein>
    <submittedName>
        <fullName evidence="2">38450_t:CDS:1</fullName>
    </submittedName>
</protein>
<keyword evidence="1" id="KW-0472">Membrane</keyword>
<reference evidence="2 3" key="1">
    <citation type="submission" date="2021-06" db="EMBL/GenBank/DDBJ databases">
        <authorList>
            <person name="Kallberg Y."/>
            <person name="Tangrot J."/>
            <person name="Rosling A."/>
        </authorList>
    </citation>
    <scope>NUCLEOTIDE SEQUENCE [LARGE SCALE GENOMIC DNA]</scope>
    <source>
        <strain evidence="2 3">120-4 pot B 10/14</strain>
    </source>
</reference>
<keyword evidence="3" id="KW-1185">Reference proteome</keyword>
<keyword evidence="1" id="KW-1133">Transmembrane helix</keyword>
<evidence type="ECO:0000313" key="2">
    <source>
        <dbReference type="EMBL" id="CAG8852664.1"/>
    </source>
</evidence>
<comment type="caution">
    <text evidence="2">The sequence shown here is derived from an EMBL/GenBank/DDBJ whole genome shotgun (WGS) entry which is preliminary data.</text>
</comment>
<organism evidence="2 3">
    <name type="scientific">Gigaspora margarita</name>
    <dbReference type="NCBI Taxonomy" id="4874"/>
    <lineage>
        <taxon>Eukaryota</taxon>
        <taxon>Fungi</taxon>
        <taxon>Fungi incertae sedis</taxon>
        <taxon>Mucoromycota</taxon>
        <taxon>Glomeromycotina</taxon>
        <taxon>Glomeromycetes</taxon>
        <taxon>Diversisporales</taxon>
        <taxon>Gigasporaceae</taxon>
        <taxon>Gigaspora</taxon>
    </lineage>
</organism>
<feature type="transmembrane region" description="Helical" evidence="1">
    <location>
        <begin position="6"/>
        <end position="28"/>
    </location>
</feature>
<feature type="non-terminal residue" evidence="2">
    <location>
        <position position="40"/>
    </location>
</feature>
<dbReference type="Proteomes" id="UP000789901">
    <property type="component" value="Unassembled WGS sequence"/>
</dbReference>